<dbReference type="GO" id="GO:0006465">
    <property type="term" value="P:signal peptide processing"/>
    <property type="evidence" value="ECO:0007669"/>
    <property type="project" value="InterPro"/>
</dbReference>
<dbReference type="PANTHER" id="PTHR43390:SF1">
    <property type="entry name" value="CHLOROPLAST PROCESSING PEPTIDASE"/>
    <property type="match status" value="1"/>
</dbReference>
<sequence length="216" mass="24399">MEQTSTAKKKYGFTDFLKEWTIPVLIIVLFILSRIFVWTLVLVDGHSMDPTLADRERMVLIKTATPQRFDIVVAKESDKDIVKRVIGMPGDTVNFNHDKLTINGKEYKEPYLDDFKKQLASGELEKTYASYPITNALPESQRSFFVGLAQQARAFTVDSTGNPVFSVKVPEGQYFLMGDNRIVSSDSRAVGSFERSNILGVVKARIWPLNKISLIN</sequence>
<keyword evidence="6 8" id="KW-0378">Hydrolase</keyword>
<keyword evidence="8" id="KW-0472">Membrane</keyword>
<evidence type="ECO:0000256" key="9">
    <source>
        <dbReference type="RuleBase" id="RU362042"/>
    </source>
</evidence>
<feature type="transmembrane region" description="Helical" evidence="8">
    <location>
        <begin position="20"/>
        <end position="43"/>
    </location>
</feature>
<comment type="subcellular location">
    <subcellularLocation>
        <location evidence="2">Cell membrane</location>
        <topology evidence="2">Single-pass type II membrane protein</topology>
    </subcellularLocation>
    <subcellularLocation>
        <location evidence="9">Membrane</location>
        <topology evidence="9">Single-pass type II membrane protein</topology>
    </subcellularLocation>
</comment>
<evidence type="ECO:0000256" key="4">
    <source>
        <dbReference type="ARBA" id="ARBA00013208"/>
    </source>
</evidence>
<dbReference type="NCBIfam" id="TIGR02227">
    <property type="entry name" value="sigpep_I_bact"/>
    <property type="match status" value="1"/>
</dbReference>
<dbReference type="PRINTS" id="PR00727">
    <property type="entry name" value="LEADERPTASE"/>
</dbReference>
<comment type="catalytic activity">
    <reaction evidence="1 8">
        <text>Cleavage of hydrophobic, N-terminal signal or leader sequences from secreted and periplasmic proteins.</text>
        <dbReference type="EC" id="3.4.21.89"/>
    </reaction>
</comment>
<dbReference type="Pfam" id="PF10502">
    <property type="entry name" value="Peptidase_S26"/>
    <property type="match status" value="1"/>
</dbReference>
<dbReference type="PROSITE" id="PS00760">
    <property type="entry name" value="SPASE_I_2"/>
    <property type="match status" value="1"/>
</dbReference>
<dbReference type="GO" id="GO:0005886">
    <property type="term" value="C:plasma membrane"/>
    <property type="evidence" value="ECO:0007669"/>
    <property type="project" value="UniProtKB-SubCell"/>
</dbReference>
<evidence type="ECO:0000313" key="11">
    <source>
        <dbReference type="EMBL" id="GBG97479.1"/>
    </source>
</evidence>
<dbReference type="InterPro" id="IPR000223">
    <property type="entry name" value="Pept_S26A_signal_pept_1"/>
</dbReference>
<dbReference type="AlphaFoldDB" id="A0A2R5HHG0"/>
<evidence type="ECO:0000256" key="7">
    <source>
        <dbReference type="PIRSR" id="PIRSR600223-1"/>
    </source>
</evidence>
<proteinExistence type="inferred from homology"/>
<comment type="similarity">
    <text evidence="3 9">Belongs to the peptidase S26 family.</text>
</comment>
<evidence type="ECO:0000256" key="8">
    <source>
        <dbReference type="RuleBase" id="RU003993"/>
    </source>
</evidence>
<dbReference type="GO" id="GO:0004252">
    <property type="term" value="F:serine-type endopeptidase activity"/>
    <property type="evidence" value="ECO:0007669"/>
    <property type="project" value="InterPro"/>
</dbReference>
<feature type="active site" evidence="7">
    <location>
        <position position="83"/>
    </location>
</feature>
<dbReference type="InterPro" id="IPR019757">
    <property type="entry name" value="Pept_S26A_signal_pept_1_Lys-AS"/>
</dbReference>
<dbReference type="CDD" id="cd06530">
    <property type="entry name" value="S26_SPase_I"/>
    <property type="match status" value="1"/>
</dbReference>
<dbReference type="InterPro" id="IPR036286">
    <property type="entry name" value="LexA/Signal_pep-like_sf"/>
</dbReference>
<dbReference type="InterPro" id="IPR019756">
    <property type="entry name" value="Pept_S26A_signal_pept_1_Ser-AS"/>
</dbReference>
<evidence type="ECO:0000256" key="3">
    <source>
        <dbReference type="ARBA" id="ARBA00009370"/>
    </source>
</evidence>
<protein>
    <recommendedName>
        <fullName evidence="4 8">Signal peptidase I</fullName>
        <ecNumber evidence="4 8">3.4.21.89</ecNumber>
    </recommendedName>
</protein>
<accession>A0A2R5HHG0</accession>
<dbReference type="SUPFAM" id="SSF51306">
    <property type="entry name" value="LexA/Signal peptidase"/>
    <property type="match status" value="1"/>
</dbReference>
<reference evidence="11 12" key="1">
    <citation type="journal article" date="2018" name="Genome Announc.">
        <title>Draft Genome Sequence of Lactococcus sp. Strain NtB2 (JCM 32569), Isolated from the Gut of the Higher Termite Nasutitermes takasagoensis.</title>
        <authorList>
            <person name="Noda S."/>
            <person name="Aihara C."/>
            <person name="Yuki M."/>
            <person name="Ohkuma M."/>
        </authorList>
    </citation>
    <scope>NUCLEOTIDE SEQUENCE [LARGE SCALE GENOMIC DNA]</scope>
    <source>
        <strain evidence="11 12">NtB2</strain>
    </source>
</reference>
<keyword evidence="8" id="KW-0812">Transmembrane</keyword>
<dbReference type="RefSeq" id="WP_109246435.1">
    <property type="nucleotide sequence ID" value="NZ_BFFO01000014.1"/>
</dbReference>
<dbReference type="Proteomes" id="UP000245021">
    <property type="component" value="Unassembled WGS sequence"/>
</dbReference>
<evidence type="ECO:0000256" key="6">
    <source>
        <dbReference type="ARBA" id="ARBA00022801"/>
    </source>
</evidence>
<keyword evidence="5 8" id="KW-0645">Protease</keyword>
<feature type="active site" evidence="7">
    <location>
        <position position="47"/>
    </location>
</feature>
<keyword evidence="12" id="KW-1185">Reference proteome</keyword>
<dbReference type="EMBL" id="BFFO01000014">
    <property type="protein sequence ID" value="GBG97479.1"/>
    <property type="molecule type" value="Genomic_DNA"/>
</dbReference>
<evidence type="ECO:0000256" key="5">
    <source>
        <dbReference type="ARBA" id="ARBA00022670"/>
    </source>
</evidence>
<dbReference type="InterPro" id="IPR019533">
    <property type="entry name" value="Peptidase_S26"/>
</dbReference>
<dbReference type="GO" id="GO:0009003">
    <property type="term" value="F:signal peptidase activity"/>
    <property type="evidence" value="ECO:0007669"/>
    <property type="project" value="UniProtKB-EC"/>
</dbReference>
<evidence type="ECO:0000313" key="12">
    <source>
        <dbReference type="Proteomes" id="UP000245021"/>
    </source>
</evidence>
<evidence type="ECO:0000256" key="2">
    <source>
        <dbReference type="ARBA" id="ARBA00004401"/>
    </source>
</evidence>
<organism evidence="11 12">
    <name type="scientific">Lactococcus termiticola</name>
    <dbReference type="NCBI Taxonomy" id="2169526"/>
    <lineage>
        <taxon>Bacteria</taxon>
        <taxon>Bacillati</taxon>
        <taxon>Bacillota</taxon>
        <taxon>Bacilli</taxon>
        <taxon>Lactobacillales</taxon>
        <taxon>Streptococcaceae</taxon>
        <taxon>Lactococcus</taxon>
    </lineage>
</organism>
<dbReference type="Gene3D" id="2.10.109.10">
    <property type="entry name" value="Umud Fragment, subunit A"/>
    <property type="match status" value="1"/>
</dbReference>
<evidence type="ECO:0000259" key="10">
    <source>
        <dbReference type="Pfam" id="PF10502"/>
    </source>
</evidence>
<dbReference type="OrthoDB" id="9802919at2"/>
<name>A0A2R5HHG0_9LACT</name>
<dbReference type="PANTHER" id="PTHR43390">
    <property type="entry name" value="SIGNAL PEPTIDASE I"/>
    <property type="match status" value="1"/>
</dbReference>
<evidence type="ECO:0000256" key="1">
    <source>
        <dbReference type="ARBA" id="ARBA00000677"/>
    </source>
</evidence>
<keyword evidence="8" id="KW-1133">Transmembrane helix</keyword>
<dbReference type="PROSITE" id="PS00501">
    <property type="entry name" value="SPASE_I_1"/>
    <property type="match status" value="1"/>
</dbReference>
<comment type="caution">
    <text evidence="11">The sequence shown here is derived from an EMBL/GenBank/DDBJ whole genome shotgun (WGS) entry which is preliminary data.</text>
</comment>
<dbReference type="EC" id="3.4.21.89" evidence="4 8"/>
<feature type="domain" description="Peptidase S26" evidence="10">
    <location>
        <begin position="19"/>
        <end position="207"/>
    </location>
</feature>
<gene>
    <name evidence="11" type="primary">lepB</name>
    <name evidence="11" type="ORF">NtB2_01625</name>
</gene>